<feature type="domain" description="Hemerythrin-like" evidence="2">
    <location>
        <begin position="95"/>
        <end position="220"/>
    </location>
</feature>
<dbReference type="Pfam" id="PF04282">
    <property type="entry name" value="DUF438"/>
    <property type="match status" value="1"/>
</dbReference>
<feature type="domain" description="DUF438" evidence="3">
    <location>
        <begin position="15"/>
        <end position="81"/>
    </location>
</feature>
<dbReference type="Gene3D" id="1.20.120.520">
    <property type="entry name" value="nmb1532 protein domain like"/>
    <property type="match status" value="1"/>
</dbReference>
<dbReference type="GO" id="GO:0005886">
    <property type="term" value="C:plasma membrane"/>
    <property type="evidence" value="ECO:0007669"/>
    <property type="project" value="TreeGrafter"/>
</dbReference>
<accession>A0A0K8J574</accession>
<evidence type="ECO:0000259" key="3">
    <source>
        <dbReference type="Pfam" id="PF04282"/>
    </source>
</evidence>
<dbReference type="PANTHER" id="PTHR39966:SF3">
    <property type="entry name" value="DUF438 DOMAIN-CONTAINING PROTEIN"/>
    <property type="match status" value="1"/>
</dbReference>
<evidence type="ECO:0000313" key="5">
    <source>
        <dbReference type="Proteomes" id="UP000196053"/>
    </source>
</evidence>
<dbReference type="InterPro" id="IPR000014">
    <property type="entry name" value="PAS"/>
</dbReference>
<dbReference type="OrthoDB" id="9769774at2"/>
<organism evidence="4 5">
    <name type="scientific">Herbinix luporum</name>
    <dbReference type="NCBI Taxonomy" id="1679721"/>
    <lineage>
        <taxon>Bacteria</taxon>
        <taxon>Bacillati</taxon>
        <taxon>Bacillota</taxon>
        <taxon>Clostridia</taxon>
        <taxon>Lachnospirales</taxon>
        <taxon>Lachnospiraceae</taxon>
        <taxon>Herbinix</taxon>
    </lineage>
</organism>
<keyword evidence="5" id="KW-1185">Reference proteome</keyword>
<sequence length="403" mass="46717">MSELINNREKRKEVLKEIIKKLHEGSSVEEVKDLFESTFNGVSPMEISEAEKALILEGVPISEVQRLCDVHASVFKGSIEEIHRPKDETEIPGHPAYILKKENRVIEDIIDREIMPYIDIKKSGNKDLLIKGLQSLSKIELHYLRKENIIFPFMEKYNITAPPKVMWGVDDEIRAELKEVKQILSENIVDEEKLNKKLNNLISKVKEMIFKEENILLPMILETFTQDEWIKIALDSKEIGYMIDQVPVWNPTKEYKKELKKEVKEGIKEGIVTLPSGVFKVDELVSVLNTLPFDITFVDKDDKVKYFSEGSERIFPRTRSIIGRDVSNCHPPQSVHVVEKIVEDLKSGAKDHEDFWIKMKDKYVLIRYFAVRNVNNEYLGVLEVSQDIKPIQEIQGEKRLVSE</sequence>
<dbReference type="RefSeq" id="WP_058258150.1">
    <property type="nucleotide sequence ID" value="NZ_DUPS01000050.1"/>
</dbReference>
<dbReference type="Gene3D" id="3.30.450.20">
    <property type="entry name" value="PAS domain"/>
    <property type="match status" value="1"/>
</dbReference>
<dbReference type="AlphaFoldDB" id="A0A0K8J574"/>
<dbReference type="CDD" id="cd00130">
    <property type="entry name" value="PAS"/>
    <property type="match status" value="1"/>
</dbReference>
<dbReference type="SUPFAM" id="SSF55785">
    <property type="entry name" value="PYP-like sensor domain (PAS domain)"/>
    <property type="match status" value="1"/>
</dbReference>
<dbReference type="PANTHER" id="PTHR39966">
    <property type="entry name" value="BLL2471 PROTEIN-RELATED"/>
    <property type="match status" value="1"/>
</dbReference>
<name>A0A0K8J574_9FIRM</name>
<dbReference type="InterPro" id="IPR012312">
    <property type="entry name" value="Hemerythrin-like"/>
</dbReference>
<dbReference type="KEGG" id="hsd:SD1D_1265"/>
<dbReference type="Pfam" id="PF13596">
    <property type="entry name" value="PAS_10"/>
    <property type="match status" value="1"/>
</dbReference>
<dbReference type="InterPro" id="IPR007380">
    <property type="entry name" value="DUF438"/>
</dbReference>
<dbReference type="Proteomes" id="UP000196053">
    <property type="component" value="Chromosome I"/>
</dbReference>
<dbReference type="Pfam" id="PF01814">
    <property type="entry name" value="Hemerythrin"/>
    <property type="match status" value="1"/>
</dbReference>
<reference evidence="5" key="1">
    <citation type="submission" date="2015-09" db="EMBL/GenBank/DDBJ databases">
        <authorList>
            <person name="Wibberg D."/>
        </authorList>
    </citation>
    <scope>NUCLEOTIDE SEQUENCE [LARGE SCALE GENOMIC DNA]</scope>
    <source>
        <strain evidence="5">SD1D</strain>
    </source>
</reference>
<evidence type="ECO:0000256" key="1">
    <source>
        <dbReference type="SAM" id="Coils"/>
    </source>
</evidence>
<feature type="coiled-coil region" evidence="1">
    <location>
        <begin position="174"/>
        <end position="208"/>
    </location>
</feature>
<evidence type="ECO:0000259" key="2">
    <source>
        <dbReference type="Pfam" id="PF01814"/>
    </source>
</evidence>
<proteinExistence type="predicted"/>
<dbReference type="InterPro" id="IPR035965">
    <property type="entry name" value="PAS-like_dom_sf"/>
</dbReference>
<gene>
    <name evidence="4" type="ORF">SD1D_1265</name>
</gene>
<protein>
    <recommendedName>
        <fullName evidence="6">DUF438 domain-containing protein</fullName>
    </recommendedName>
</protein>
<dbReference type="EMBL" id="LN879430">
    <property type="protein sequence ID" value="CUH92811.1"/>
    <property type="molecule type" value="Genomic_DNA"/>
</dbReference>
<evidence type="ECO:0008006" key="6">
    <source>
        <dbReference type="Google" id="ProtNLM"/>
    </source>
</evidence>
<evidence type="ECO:0000313" key="4">
    <source>
        <dbReference type="EMBL" id="CUH92811.1"/>
    </source>
</evidence>
<keyword evidence="1" id="KW-0175">Coiled coil</keyword>